<dbReference type="GO" id="GO:0000156">
    <property type="term" value="F:phosphorelay response regulator activity"/>
    <property type="evidence" value="ECO:0007669"/>
    <property type="project" value="TreeGrafter"/>
</dbReference>
<evidence type="ECO:0000256" key="1">
    <source>
        <dbReference type="ARBA" id="ARBA00023125"/>
    </source>
</evidence>
<keyword evidence="1 3" id="KW-0238">DNA-binding</keyword>
<dbReference type="GO" id="GO:0000976">
    <property type="term" value="F:transcription cis-regulatory region binding"/>
    <property type="evidence" value="ECO:0007669"/>
    <property type="project" value="TreeGrafter"/>
</dbReference>
<dbReference type="Proteomes" id="UP000032067">
    <property type="component" value="Unassembled WGS sequence"/>
</dbReference>
<accession>A0A0D0M3D5</accession>
<dbReference type="GO" id="GO:0006355">
    <property type="term" value="P:regulation of DNA-templated transcription"/>
    <property type="evidence" value="ECO:0007669"/>
    <property type="project" value="InterPro"/>
</dbReference>
<dbReference type="Pfam" id="PF00486">
    <property type="entry name" value="Trans_reg_C"/>
    <property type="match status" value="1"/>
</dbReference>
<dbReference type="Pfam" id="PF00072">
    <property type="entry name" value="Response_reg"/>
    <property type="match status" value="1"/>
</dbReference>
<dbReference type="OrthoDB" id="9802426at2"/>
<feature type="domain" description="OmpR/PhoB-type" evidence="5">
    <location>
        <begin position="125"/>
        <end position="223"/>
    </location>
</feature>
<dbReference type="PROSITE" id="PS50110">
    <property type="entry name" value="RESPONSE_REGULATORY"/>
    <property type="match status" value="1"/>
</dbReference>
<evidence type="ECO:0000313" key="6">
    <source>
        <dbReference type="EMBL" id="KIQ36258.1"/>
    </source>
</evidence>
<dbReference type="InterPro" id="IPR001867">
    <property type="entry name" value="OmpR/PhoB-type_DNA-bd"/>
</dbReference>
<evidence type="ECO:0000313" key="7">
    <source>
        <dbReference type="Proteomes" id="UP000032067"/>
    </source>
</evidence>
<evidence type="ECO:0000259" key="4">
    <source>
        <dbReference type="PROSITE" id="PS50110"/>
    </source>
</evidence>
<dbReference type="InterPro" id="IPR016032">
    <property type="entry name" value="Sig_transdc_resp-reg_C-effctor"/>
</dbReference>
<dbReference type="Gene3D" id="3.40.50.2300">
    <property type="match status" value="1"/>
</dbReference>
<dbReference type="InterPro" id="IPR036388">
    <property type="entry name" value="WH-like_DNA-bd_sf"/>
</dbReference>
<dbReference type="SMART" id="SM00448">
    <property type="entry name" value="REC"/>
    <property type="match status" value="1"/>
</dbReference>
<feature type="modified residue" description="4-aspartylphosphate" evidence="2">
    <location>
        <position position="52"/>
    </location>
</feature>
<comment type="caution">
    <text evidence="6">The sequence shown here is derived from an EMBL/GenBank/DDBJ whole genome shotgun (WGS) entry which is preliminary data.</text>
</comment>
<reference evidence="6 7" key="1">
    <citation type="submission" date="2014-12" db="EMBL/GenBank/DDBJ databases">
        <title>16Stimator: statistical estimation of ribosomal gene copy numbers from draft genome assemblies.</title>
        <authorList>
            <person name="Perisin M.A."/>
            <person name="Vetter M."/>
            <person name="Gilbert J.A."/>
            <person name="Bergelson J."/>
        </authorList>
    </citation>
    <scope>NUCLEOTIDE SEQUENCE [LARGE SCALE GENOMIC DNA]</scope>
    <source>
        <strain evidence="6 7">MEDvA23</strain>
    </source>
</reference>
<evidence type="ECO:0000256" key="2">
    <source>
        <dbReference type="PROSITE-ProRule" id="PRU00169"/>
    </source>
</evidence>
<dbReference type="Gene3D" id="1.10.10.10">
    <property type="entry name" value="Winged helix-like DNA-binding domain superfamily/Winged helix DNA-binding domain"/>
    <property type="match status" value="1"/>
</dbReference>
<dbReference type="SMART" id="SM00862">
    <property type="entry name" value="Trans_reg_C"/>
    <property type="match status" value="1"/>
</dbReference>
<proteinExistence type="predicted"/>
<gene>
    <name evidence="6" type="ORF">RT97_02265</name>
</gene>
<keyword evidence="2" id="KW-0597">Phosphoprotein</keyword>
<dbReference type="EMBL" id="JXQQ01000007">
    <property type="protein sequence ID" value="KIQ36258.1"/>
    <property type="molecule type" value="Genomic_DNA"/>
</dbReference>
<protein>
    <submittedName>
        <fullName evidence="6">Transcriptional regulator</fullName>
    </submittedName>
</protein>
<dbReference type="SUPFAM" id="SSF46894">
    <property type="entry name" value="C-terminal effector domain of the bipartite response regulators"/>
    <property type="match status" value="1"/>
</dbReference>
<dbReference type="GO" id="GO:0032993">
    <property type="term" value="C:protein-DNA complex"/>
    <property type="evidence" value="ECO:0007669"/>
    <property type="project" value="TreeGrafter"/>
</dbReference>
<dbReference type="CDD" id="cd00383">
    <property type="entry name" value="trans_reg_C"/>
    <property type="match status" value="1"/>
</dbReference>
<dbReference type="InterPro" id="IPR011006">
    <property type="entry name" value="CheY-like_superfamily"/>
</dbReference>
<dbReference type="GO" id="GO:0005829">
    <property type="term" value="C:cytosol"/>
    <property type="evidence" value="ECO:0007669"/>
    <property type="project" value="TreeGrafter"/>
</dbReference>
<dbReference type="InterPro" id="IPR039420">
    <property type="entry name" value="WalR-like"/>
</dbReference>
<evidence type="ECO:0000259" key="5">
    <source>
        <dbReference type="PROSITE" id="PS51755"/>
    </source>
</evidence>
<name>A0A0D0M3D5_VARPD</name>
<dbReference type="AlphaFoldDB" id="A0A0D0M3D5"/>
<dbReference type="SUPFAM" id="SSF52172">
    <property type="entry name" value="CheY-like"/>
    <property type="match status" value="1"/>
</dbReference>
<sequence length="228" mass="24576">MNRIALIEDHDRMAALVCKALAGAGIEADVFGRIDLAWHALTETPYAALVVDRGLPDGDGLALVRRLREAGMRLPCLMLTARDALHDRVEGLESGADDYLAKPFPMEELVARVRALLRRPAQLQSLSPAYADIRVHPESGTLTCENDAITLAPAELQIMLCLVRSGGQTVRRAALEAAAWGLSEAVTPNALDVALHRLRRKLQAVGSALQIANVRGHGYALREAPLAA</sequence>
<dbReference type="InterPro" id="IPR001789">
    <property type="entry name" value="Sig_transdc_resp-reg_receiver"/>
</dbReference>
<feature type="domain" description="Response regulatory" evidence="4">
    <location>
        <begin position="3"/>
        <end position="117"/>
    </location>
</feature>
<dbReference type="PROSITE" id="PS51755">
    <property type="entry name" value="OMPR_PHOB"/>
    <property type="match status" value="1"/>
</dbReference>
<dbReference type="PANTHER" id="PTHR48111">
    <property type="entry name" value="REGULATOR OF RPOS"/>
    <property type="match status" value="1"/>
</dbReference>
<organism evidence="6 7">
    <name type="scientific">Variovorax paradoxus</name>
    <dbReference type="NCBI Taxonomy" id="34073"/>
    <lineage>
        <taxon>Bacteria</taxon>
        <taxon>Pseudomonadati</taxon>
        <taxon>Pseudomonadota</taxon>
        <taxon>Betaproteobacteria</taxon>
        <taxon>Burkholderiales</taxon>
        <taxon>Comamonadaceae</taxon>
        <taxon>Variovorax</taxon>
    </lineage>
</organism>
<dbReference type="RefSeq" id="WP_042577162.1">
    <property type="nucleotide sequence ID" value="NZ_JXQQ01000007.1"/>
</dbReference>
<feature type="DNA-binding region" description="OmpR/PhoB-type" evidence="3">
    <location>
        <begin position="125"/>
        <end position="223"/>
    </location>
</feature>
<dbReference type="Gene3D" id="6.10.250.690">
    <property type="match status" value="1"/>
</dbReference>
<evidence type="ECO:0000256" key="3">
    <source>
        <dbReference type="PROSITE-ProRule" id="PRU01091"/>
    </source>
</evidence>
<dbReference type="PANTHER" id="PTHR48111:SF36">
    <property type="entry name" value="TRANSCRIPTIONAL REGULATORY PROTEIN CUTR"/>
    <property type="match status" value="1"/>
</dbReference>